<reference evidence="1 2" key="1">
    <citation type="submission" date="2020-03" db="EMBL/GenBank/DDBJ databases">
        <title>Soil Listeria distribution.</title>
        <authorList>
            <person name="Liao J."/>
            <person name="Wiedmann M."/>
        </authorList>
    </citation>
    <scope>NUCLEOTIDE SEQUENCE [LARGE SCALE GENOMIC DNA]</scope>
    <source>
        <strain evidence="1 2">FSL L7-0153</strain>
    </source>
</reference>
<gene>
    <name evidence="1" type="ORF">HCB25_03650</name>
</gene>
<comment type="caution">
    <text evidence="1">The sequence shown here is derived from an EMBL/GenBank/DDBJ whole genome shotgun (WGS) entry which is preliminary data.</text>
</comment>
<name>A0A842FEW4_9LIST</name>
<dbReference type="AlphaFoldDB" id="A0A842FEW4"/>
<dbReference type="Proteomes" id="UP000550367">
    <property type="component" value="Unassembled WGS sequence"/>
</dbReference>
<proteinExistence type="predicted"/>
<dbReference type="EMBL" id="JAARYY010000002">
    <property type="protein sequence ID" value="MBC2243149.1"/>
    <property type="molecule type" value="Genomic_DNA"/>
</dbReference>
<organism evidence="1 2">
    <name type="scientific">Listeria booriae</name>
    <dbReference type="NCBI Taxonomy" id="1552123"/>
    <lineage>
        <taxon>Bacteria</taxon>
        <taxon>Bacillati</taxon>
        <taxon>Bacillota</taxon>
        <taxon>Bacilli</taxon>
        <taxon>Bacillales</taxon>
        <taxon>Listeriaceae</taxon>
        <taxon>Listeria</taxon>
    </lineage>
</organism>
<evidence type="ECO:0000313" key="1">
    <source>
        <dbReference type="EMBL" id="MBC2243149.1"/>
    </source>
</evidence>
<sequence>MIKEFEEYLRNLDKEQKYRYMRDLFLNYTILHNEISSGNTDVAKMDLKKWNYLLSLDMDGPVDKETMRSLVEKYMNLSLVKDKDFKFHKLVADYAMSGYLDKDLLNETMEYFDSISPKSRVNLEVEDYELTSGFRELKETEFENKINKIISMMEKDPVTIELFIRVCCSLYAFEEKGLLEEIDWEEKIKKRYQSLLENLTVELDDESLEKIYYMNKLPSFFQYELRKREDDIEMERAKDEIKLWINDSQKNLQDVTVILSRKSLEVFPRVFCSLFELEEVICNYKRMHNLSVCILYLIRNWNPKLESKSSIDKICSNAKRIYVEYENKDKIIRANIQDLLITQLEALSKKFDQTMEEKNS</sequence>
<accession>A0A842FEW4</accession>
<evidence type="ECO:0000313" key="2">
    <source>
        <dbReference type="Proteomes" id="UP000550367"/>
    </source>
</evidence>
<dbReference type="RefSeq" id="WP_185551424.1">
    <property type="nucleotide sequence ID" value="NZ_JAARYY010000002.1"/>
</dbReference>
<protein>
    <submittedName>
        <fullName evidence="1">Uncharacterized protein</fullName>
    </submittedName>
</protein>